<sequence length="44" mass="5415">MLSFTMPRDFDLLFFVRRRPESLDYIEECQRMLPHYPLAPIQLE</sequence>
<protein>
    <submittedName>
        <fullName evidence="1">Uncharacterized protein</fullName>
    </submittedName>
</protein>
<reference evidence="1 2" key="1">
    <citation type="journal article" date="2020" name="Front. Microbiol.">
        <title>Single-cell genomics of novel Actinobacteria with the Wood-Ljungdahl pathway discovered in a serpentinizing system.</title>
        <authorList>
            <person name="Merino N."/>
            <person name="Kawai M."/>
            <person name="Boyd E.S."/>
            <person name="Colman D.R."/>
            <person name="McGlynn S.E."/>
            <person name="Nealson K.H."/>
            <person name="Kurokawa K."/>
            <person name="Hongoh Y."/>
        </authorList>
    </citation>
    <scope>NUCLEOTIDE SEQUENCE [LARGE SCALE GENOMIC DNA]</scope>
    <source>
        <strain evidence="1 2">S42</strain>
    </source>
</reference>
<organism evidence="1 2">
    <name type="scientific">Candidatus Hakubella thermalkaliphila</name>
    <dbReference type="NCBI Taxonomy" id="2754717"/>
    <lineage>
        <taxon>Bacteria</taxon>
        <taxon>Bacillati</taxon>
        <taxon>Actinomycetota</taxon>
        <taxon>Actinomycetota incertae sedis</taxon>
        <taxon>Candidatus Hakubellales</taxon>
        <taxon>Candidatus Hakubellaceae</taxon>
        <taxon>Candidatus Hakubella</taxon>
    </lineage>
</organism>
<dbReference type="Proteomes" id="UP000568877">
    <property type="component" value="Unassembled WGS sequence"/>
</dbReference>
<evidence type="ECO:0000313" key="2">
    <source>
        <dbReference type="Proteomes" id="UP000568877"/>
    </source>
</evidence>
<gene>
    <name evidence="1" type="ORF">HKBW3S42_00182</name>
</gene>
<name>A0A6V8PLL0_9ACTN</name>
<dbReference type="EMBL" id="BLSA01000012">
    <property type="protein sequence ID" value="GFP31876.1"/>
    <property type="molecule type" value="Genomic_DNA"/>
</dbReference>
<evidence type="ECO:0000313" key="1">
    <source>
        <dbReference type="EMBL" id="GFP31876.1"/>
    </source>
</evidence>
<accession>A0A6V8PLL0</accession>
<comment type="caution">
    <text evidence="1">The sequence shown here is derived from an EMBL/GenBank/DDBJ whole genome shotgun (WGS) entry which is preliminary data.</text>
</comment>
<proteinExistence type="predicted"/>
<dbReference type="AlphaFoldDB" id="A0A6V8PLL0"/>